<organism evidence="2 3">
    <name type="scientific">Streptomyces chlorus</name>
    <dbReference type="NCBI Taxonomy" id="887452"/>
    <lineage>
        <taxon>Bacteria</taxon>
        <taxon>Bacillati</taxon>
        <taxon>Actinomycetota</taxon>
        <taxon>Actinomycetes</taxon>
        <taxon>Kitasatosporales</taxon>
        <taxon>Streptomycetaceae</taxon>
        <taxon>Streptomyces</taxon>
    </lineage>
</organism>
<dbReference type="EMBL" id="JBHSOA010000009">
    <property type="protein sequence ID" value="MFC5851105.1"/>
    <property type="molecule type" value="Genomic_DNA"/>
</dbReference>
<dbReference type="Pfam" id="PF19565">
    <property type="entry name" value="DUF6087"/>
    <property type="match status" value="1"/>
</dbReference>
<proteinExistence type="predicted"/>
<feature type="compositionally biased region" description="Basic and acidic residues" evidence="1">
    <location>
        <begin position="35"/>
        <end position="61"/>
    </location>
</feature>
<comment type="caution">
    <text evidence="2">The sequence shown here is derived from an EMBL/GenBank/DDBJ whole genome shotgun (WGS) entry which is preliminary data.</text>
</comment>
<sequence length="96" mass="10808">MGKHHRPGPPNQPSRAVPHIDANAPLAAFDKRRRPPMDQYRRHRPVHDGAGHRRPDEPRALEEWDGFTHQVVGAADDLTAAQQWVNERPIGDDSAT</sequence>
<dbReference type="RefSeq" id="WP_381358466.1">
    <property type="nucleotide sequence ID" value="NZ_JBHSOA010000009.1"/>
</dbReference>
<reference evidence="3" key="1">
    <citation type="journal article" date="2019" name="Int. J. Syst. Evol. Microbiol.">
        <title>The Global Catalogue of Microorganisms (GCM) 10K type strain sequencing project: providing services to taxonomists for standard genome sequencing and annotation.</title>
        <authorList>
            <consortium name="The Broad Institute Genomics Platform"/>
            <consortium name="The Broad Institute Genome Sequencing Center for Infectious Disease"/>
            <person name="Wu L."/>
            <person name="Ma J."/>
        </authorList>
    </citation>
    <scope>NUCLEOTIDE SEQUENCE [LARGE SCALE GENOMIC DNA]</scope>
    <source>
        <strain evidence="3">JCM 10411</strain>
    </source>
</reference>
<gene>
    <name evidence="2" type="ORF">ACFPZI_04440</name>
</gene>
<evidence type="ECO:0000256" key="1">
    <source>
        <dbReference type="SAM" id="MobiDB-lite"/>
    </source>
</evidence>
<dbReference type="Proteomes" id="UP001596180">
    <property type="component" value="Unassembled WGS sequence"/>
</dbReference>
<evidence type="ECO:0000313" key="2">
    <source>
        <dbReference type="EMBL" id="MFC5851105.1"/>
    </source>
</evidence>
<dbReference type="InterPro" id="IPR045733">
    <property type="entry name" value="DUF6087"/>
</dbReference>
<keyword evidence="3" id="KW-1185">Reference proteome</keyword>
<name>A0ABW1DR20_9ACTN</name>
<evidence type="ECO:0000313" key="3">
    <source>
        <dbReference type="Proteomes" id="UP001596180"/>
    </source>
</evidence>
<protein>
    <submittedName>
        <fullName evidence="2">DUF6087 family protein</fullName>
    </submittedName>
</protein>
<feature type="region of interest" description="Disordered" evidence="1">
    <location>
        <begin position="1"/>
        <end position="61"/>
    </location>
</feature>
<accession>A0ABW1DR20</accession>